<evidence type="ECO:0000313" key="5">
    <source>
        <dbReference type="Proteomes" id="UP001595696"/>
    </source>
</evidence>
<evidence type="ECO:0000313" key="4">
    <source>
        <dbReference type="EMBL" id="MFC3961883.1"/>
    </source>
</evidence>
<evidence type="ECO:0000259" key="3">
    <source>
        <dbReference type="Pfam" id="PF08044"/>
    </source>
</evidence>
<dbReference type="Proteomes" id="UP001595696">
    <property type="component" value="Unassembled WGS sequence"/>
</dbReference>
<evidence type="ECO:0000256" key="2">
    <source>
        <dbReference type="SAM" id="Phobius"/>
    </source>
</evidence>
<keyword evidence="2" id="KW-0472">Membrane</keyword>
<protein>
    <submittedName>
        <fullName evidence="4">DUF1707 domain-containing protein</fullName>
    </submittedName>
</protein>
<keyword evidence="2" id="KW-0812">Transmembrane</keyword>
<comment type="caution">
    <text evidence="4">The sequence shown here is derived from an EMBL/GenBank/DDBJ whole genome shotgun (WGS) entry which is preliminary data.</text>
</comment>
<dbReference type="InterPro" id="IPR012551">
    <property type="entry name" value="DUF1707_SHOCT-like"/>
</dbReference>
<keyword evidence="5" id="KW-1185">Reference proteome</keyword>
<dbReference type="Pfam" id="PF08044">
    <property type="entry name" value="DUF1707"/>
    <property type="match status" value="1"/>
</dbReference>
<evidence type="ECO:0000256" key="1">
    <source>
        <dbReference type="SAM" id="MobiDB-lite"/>
    </source>
</evidence>
<dbReference type="RefSeq" id="WP_378611640.1">
    <property type="nucleotide sequence ID" value="NZ_JBHSAX010000007.1"/>
</dbReference>
<accession>A0ABV8DPL0</accession>
<name>A0ABV8DPL0_9NOCA</name>
<sequence>MTDGDDIRLSDEERLHALNVLGEHYAAGRLDGDEFYERSGAVAAGRTVGALREPFRGLPGGVPLREEGGSIRRVGDAGPQPLAKQEESSPAAELESLRHRGKVVETVDGVILGLTLLVFLVLQFAVDWSWAWLVWPSLAVTLSVPRLIYHFGDEDEKMYKELKKADAKSRRKRLEQAGARIRELEDKRDES</sequence>
<feature type="transmembrane region" description="Helical" evidence="2">
    <location>
        <begin position="106"/>
        <end position="126"/>
    </location>
</feature>
<feature type="transmembrane region" description="Helical" evidence="2">
    <location>
        <begin position="132"/>
        <end position="149"/>
    </location>
</feature>
<proteinExistence type="predicted"/>
<keyword evidence="2" id="KW-1133">Transmembrane helix</keyword>
<organism evidence="4 5">
    <name type="scientific">Nocardia jiangsuensis</name>
    <dbReference type="NCBI Taxonomy" id="1691563"/>
    <lineage>
        <taxon>Bacteria</taxon>
        <taxon>Bacillati</taxon>
        <taxon>Actinomycetota</taxon>
        <taxon>Actinomycetes</taxon>
        <taxon>Mycobacteriales</taxon>
        <taxon>Nocardiaceae</taxon>
        <taxon>Nocardia</taxon>
    </lineage>
</organism>
<gene>
    <name evidence="4" type="ORF">ACFO0B_07775</name>
</gene>
<feature type="region of interest" description="Disordered" evidence="1">
    <location>
        <begin position="69"/>
        <end position="89"/>
    </location>
</feature>
<dbReference type="EMBL" id="JBHSAX010000007">
    <property type="protein sequence ID" value="MFC3961883.1"/>
    <property type="molecule type" value="Genomic_DNA"/>
</dbReference>
<reference evidence="5" key="1">
    <citation type="journal article" date="2019" name="Int. J. Syst. Evol. Microbiol.">
        <title>The Global Catalogue of Microorganisms (GCM) 10K type strain sequencing project: providing services to taxonomists for standard genome sequencing and annotation.</title>
        <authorList>
            <consortium name="The Broad Institute Genomics Platform"/>
            <consortium name="The Broad Institute Genome Sequencing Center for Infectious Disease"/>
            <person name="Wu L."/>
            <person name="Ma J."/>
        </authorList>
    </citation>
    <scope>NUCLEOTIDE SEQUENCE [LARGE SCALE GENOMIC DNA]</scope>
    <source>
        <strain evidence="5">CGMCC 4.7330</strain>
    </source>
</reference>
<feature type="domain" description="DUF1707" evidence="3">
    <location>
        <begin position="7"/>
        <end position="59"/>
    </location>
</feature>